<dbReference type="AlphaFoldDB" id="A0A139GWT0"/>
<evidence type="ECO:0000313" key="3">
    <source>
        <dbReference type="Proteomes" id="UP000070133"/>
    </source>
</evidence>
<feature type="compositionally biased region" description="Basic and acidic residues" evidence="1">
    <location>
        <begin position="179"/>
        <end position="212"/>
    </location>
</feature>
<sequence>MSNDPAYFLVPASSGLCIQLKNGTIYTAEPNGSAEQKWFIEKGNEGQIAFRNGRDGQYLRGVGGGKGARIVTGQKQFWSLESSNTPNAFWIKCVDFPNAYLCNSYGKWSINNLIYMWAHELRWTQTMLWYVSDFGTWEEHKNSKPGFDPSKPGFSELAAKEKSVEDKQKKLEALERELTEKQKQQEAKEHELEAKTEKQEAEAKELQKRQKAAESASSSKADEREKELAEKLKEVDAKAKELAEKEEQLSQQSKSAGKQISPDVANREADEKRKKLEDGEKRVAEKEFELQERETRLKDKEESLRSQGAPGPSVPNGDLGRAIGANRVQSTRKELEAATVGRRSAPLKLRTRQRKAIEKGELRPITMPSNFVHLPRLRAG</sequence>
<gene>
    <name evidence="2" type="ORF">AC578_5561</name>
</gene>
<feature type="compositionally biased region" description="Basic and acidic residues" evidence="1">
    <location>
        <begin position="265"/>
        <end position="304"/>
    </location>
</feature>
<dbReference type="EMBL" id="LFZN01000271">
    <property type="protein sequence ID" value="KXS94653.1"/>
    <property type="molecule type" value="Genomic_DNA"/>
</dbReference>
<dbReference type="CDD" id="cd00161">
    <property type="entry name" value="beta-trefoil_Ricin-like"/>
    <property type="match status" value="1"/>
</dbReference>
<dbReference type="Gene3D" id="2.80.10.50">
    <property type="match status" value="1"/>
</dbReference>
<dbReference type="SUPFAM" id="SSF50370">
    <property type="entry name" value="Ricin B-like lectins"/>
    <property type="match status" value="1"/>
</dbReference>
<feature type="region of interest" description="Disordered" evidence="1">
    <location>
        <begin position="141"/>
        <end position="166"/>
    </location>
</feature>
<protein>
    <submittedName>
        <fullName evidence="2">Uncharacterized protein</fullName>
    </submittedName>
</protein>
<evidence type="ECO:0000313" key="2">
    <source>
        <dbReference type="EMBL" id="KXS94653.1"/>
    </source>
</evidence>
<feature type="compositionally biased region" description="Basic and acidic residues" evidence="1">
    <location>
        <begin position="220"/>
        <end position="248"/>
    </location>
</feature>
<proteinExistence type="predicted"/>
<dbReference type="OrthoDB" id="3638266at2759"/>
<reference evidence="2 3" key="1">
    <citation type="submission" date="2015-07" db="EMBL/GenBank/DDBJ databases">
        <title>Comparative genomics of the Sigatoka disease complex on banana suggests a link between parallel evolutionary changes in Pseudocercospora fijiensis and Pseudocercospora eumusae and increased virulence on the banana host.</title>
        <authorList>
            <person name="Chang T.-C."/>
            <person name="Salvucci A."/>
            <person name="Crous P.W."/>
            <person name="Stergiopoulos I."/>
        </authorList>
    </citation>
    <scope>NUCLEOTIDE SEQUENCE [LARGE SCALE GENOMIC DNA]</scope>
    <source>
        <strain evidence="2 3">CBS 114824</strain>
    </source>
</reference>
<accession>A0A139GWT0</accession>
<feature type="region of interest" description="Disordered" evidence="1">
    <location>
        <begin position="179"/>
        <end position="345"/>
    </location>
</feature>
<keyword evidence="3" id="KW-1185">Reference proteome</keyword>
<name>A0A139GWT0_9PEZI</name>
<organism evidence="2 3">
    <name type="scientific">Pseudocercospora eumusae</name>
    <dbReference type="NCBI Taxonomy" id="321146"/>
    <lineage>
        <taxon>Eukaryota</taxon>
        <taxon>Fungi</taxon>
        <taxon>Dikarya</taxon>
        <taxon>Ascomycota</taxon>
        <taxon>Pezizomycotina</taxon>
        <taxon>Dothideomycetes</taxon>
        <taxon>Dothideomycetidae</taxon>
        <taxon>Mycosphaerellales</taxon>
        <taxon>Mycosphaerellaceae</taxon>
        <taxon>Pseudocercospora</taxon>
    </lineage>
</organism>
<dbReference type="Proteomes" id="UP000070133">
    <property type="component" value="Unassembled WGS sequence"/>
</dbReference>
<evidence type="ECO:0000256" key="1">
    <source>
        <dbReference type="SAM" id="MobiDB-lite"/>
    </source>
</evidence>
<dbReference type="InterPro" id="IPR035992">
    <property type="entry name" value="Ricin_B-like_lectins"/>
</dbReference>
<comment type="caution">
    <text evidence="2">The sequence shown here is derived from an EMBL/GenBank/DDBJ whole genome shotgun (WGS) entry which is preliminary data.</text>
</comment>